<dbReference type="PANTHER" id="PTHR40254:SF1">
    <property type="entry name" value="BLR0577 PROTEIN"/>
    <property type="match status" value="1"/>
</dbReference>
<reference evidence="2" key="2">
    <citation type="submission" date="2022-10" db="EMBL/GenBank/DDBJ databases">
        <authorList>
            <person name="Trinh H.N."/>
        </authorList>
    </citation>
    <scope>NUCLEOTIDE SEQUENCE</scope>
    <source>
        <strain evidence="2">RN2-1</strain>
    </source>
</reference>
<dbReference type="Pfam" id="PF13454">
    <property type="entry name" value="NAD_binding_9"/>
    <property type="match status" value="1"/>
</dbReference>
<protein>
    <submittedName>
        <fullName evidence="2">FAD-dependent oxidoreductase</fullName>
    </submittedName>
</protein>
<evidence type="ECO:0000313" key="2">
    <source>
        <dbReference type="EMBL" id="MCW3475851.1"/>
    </source>
</evidence>
<gene>
    <name evidence="2" type="ORF">OL599_14825</name>
</gene>
<name>A0AA41YL76_9PROT</name>
<dbReference type="EMBL" id="JAPDNT010000012">
    <property type="protein sequence ID" value="MCW3475851.1"/>
    <property type="molecule type" value="Genomic_DNA"/>
</dbReference>
<dbReference type="AlphaFoldDB" id="A0AA41YL76"/>
<reference evidence="2" key="1">
    <citation type="submission" date="2022-09" db="EMBL/GenBank/DDBJ databases">
        <title>Rhodovastum sp. nov. RN2-1 isolated from soil in Seongnam, South Korea.</title>
        <authorList>
            <person name="Le N.T."/>
        </authorList>
    </citation>
    <scope>NUCLEOTIDE SEQUENCE</scope>
    <source>
        <strain evidence="2">RN2-1</strain>
    </source>
</reference>
<feature type="domain" description="FAD-dependent urate hydroxylase HpyO/Asp monooxygenase CreE-like FAD/NAD(P)-binding" evidence="1">
    <location>
        <begin position="7"/>
        <end position="160"/>
    </location>
</feature>
<dbReference type="Gene3D" id="3.50.50.60">
    <property type="entry name" value="FAD/NAD(P)-binding domain"/>
    <property type="match status" value="1"/>
</dbReference>
<evidence type="ECO:0000259" key="1">
    <source>
        <dbReference type="Pfam" id="PF13454"/>
    </source>
</evidence>
<dbReference type="RefSeq" id="WP_264714580.1">
    <property type="nucleotide sequence ID" value="NZ_JAPDNT010000012.1"/>
</dbReference>
<proteinExistence type="predicted"/>
<dbReference type="PANTHER" id="PTHR40254">
    <property type="entry name" value="BLR0577 PROTEIN"/>
    <property type="match status" value="1"/>
</dbReference>
<dbReference type="SUPFAM" id="SSF51905">
    <property type="entry name" value="FAD/NAD(P)-binding domain"/>
    <property type="match status" value="2"/>
</dbReference>
<accession>A0AA41YL76</accession>
<sequence>MTTPSIAVIGAGFSGTLLALHLLRRCPPHTRVTLIERNRRFGRGMAYSTGNPNHLLNVPAGRMSAFHDRPHDFLDWLQRQPEEELGGLQPNASSFAPRHLFGAYIRSLLNEEIRAPESRDRLVLVRGDVQAIDRSGHPIILHLDRGEAVEADLAVLAVGNFPPRPPPIADPSFYDSALYRPDPWAAEALADLDPASRVLLIGTGLTTVDMVVSLLDQGHTGPIHAVSRRGLLPRRHQAGPPAALAEPIPFPTGLMALTRTLRREAERAIEQGGTWQPVVDALRPFTQDVWQAMSLTDRARFLRHMRPWWDVHRHRMAGPVADRIDAARQSGQLQLHTGRIQGYALHDGMADVRYRPRGSDRMACLQAARVINCSGPDADYARIGDTLIRGLLLDGTVRPDALRLGLDVTGTCALLNASGAISRRLFAVGPVTKGTFWEMTAVPDIRRQCELLAQHLAALVGAPAVIAQPVSARPEAFTYMI</sequence>
<keyword evidence="3" id="KW-1185">Reference proteome</keyword>
<dbReference type="InterPro" id="IPR052189">
    <property type="entry name" value="L-asp_N-monooxygenase_NS-form"/>
</dbReference>
<dbReference type="InterPro" id="IPR038732">
    <property type="entry name" value="HpyO/CreE_NAD-binding"/>
</dbReference>
<dbReference type="Proteomes" id="UP001165679">
    <property type="component" value="Unassembled WGS sequence"/>
</dbReference>
<comment type="caution">
    <text evidence="2">The sequence shown here is derived from an EMBL/GenBank/DDBJ whole genome shotgun (WGS) entry which is preliminary data.</text>
</comment>
<dbReference type="InterPro" id="IPR036188">
    <property type="entry name" value="FAD/NAD-bd_sf"/>
</dbReference>
<evidence type="ECO:0000313" key="3">
    <source>
        <dbReference type="Proteomes" id="UP001165679"/>
    </source>
</evidence>
<organism evidence="2 3">
    <name type="scientific">Limobrevibacterium gyesilva</name>
    <dbReference type="NCBI Taxonomy" id="2991712"/>
    <lineage>
        <taxon>Bacteria</taxon>
        <taxon>Pseudomonadati</taxon>
        <taxon>Pseudomonadota</taxon>
        <taxon>Alphaproteobacteria</taxon>
        <taxon>Acetobacterales</taxon>
        <taxon>Acetobacteraceae</taxon>
        <taxon>Limobrevibacterium</taxon>
    </lineage>
</organism>